<dbReference type="PANTHER" id="PTHR31303">
    <property type="entry name" value="CTP-DEPENDENT DIACYLGLYCEROL KINASE 1"/>
    <property type="match status" value="1"/>
</dbReference>
<keyword evidence="1" id="KW-0812">Transmembrane</keyword>
<feature type="transmembrane region" description="Helical" evidence="1">
    <location>
        <begin position="160"/>
        <end position="185"/>
    </location>
</feature>
<keyword evidence="3" id="KW-1185">Reference proteome</keyword>
<dbReference type="RefSeq" id="WP_012122595.1">
    <property type="nucleotide sequence ID" value="NC_009767.1"/>
</dbReference>
<keyword evidence="1" id="KW-1133">Transmembrane helix</keyword>
<protein>
    <submittedName>
        <fullName evidence="2">Phosphatidate cytidylyltransferase</fullName>
    </submittedName>
</protein>
<feature type="transmembrane region" description="Helical" evidence="1">
    <location>
        <begin position="93"/>
        <end position="112"/>
    </location>
</feature>
<dbReference type="STRING" id="383372.Rcas_4143"/>
<dbReference type="KEGG" id="rca:Rcas_4143"/>
<dbReference type="GO" id="GO:0004143">
    <property type="term" value="F:ATP-dependent diacylglycerol kinase activity"/>
    <property type="evidence" value="ECO:0007669"/>
    <property type="project" value="InterPro"/>
</dbReference>
<dbReference type="eggNOG" id="COG0170">
    <property type="taxonomic scope" value="Bacteria"/>
</dbReference>
<dbReference type="OrthoDB" id="8149352at2"/>
<name>A7NRH8_ROSCS</name>
<dbReference type="AlphaFoldDB" id="A7NRH8"/>
<feature type="transmembrane region" description="Helical" evidence="1">
    <location>
        <begin position="62"/>
        <end position="81"/>
    </location>
</feature>
<dbReference type="HOGENOM" id="CLU_058561_7_0_0"/>
<gene>
    <name evidence="2" type="ordered locus">Rcas_4143</name>
</gene>
<proteinExistence type="predicted"/>
<keyword evidence="2" id="KW-0808">Transferase</keyword>
<feature type="transmembrane region" description="Helical" evidence="1">
    <location>
        <begin position="6"/>
        <end position="27"/>
    </location>
</feature>
<sequence length="234" mass="25006">MTTSEWIGLGISYAYAIGLLLFGEVLHRFAGLPADLTRKMIHIGAGMWVFGILALFDRWEIGIIPFATFIFVNFILYRYRIVRAMDREDSSPGTIYFALAITLIFAFLWRPQGPVDRGVAATAGVMAMTWGDALAALTGQRIGKRRYTIGQSTRTLEGSAMMFAASAIAMLLTMLFLPGSAWAPFAPVADPIRVVGAAFLGAAVATAVEAVSPHGTDNLSVPVAAAAVAFLAGI</sequence>
<organism evidence="2 3">
    <name type="scientific">Roseiflexus castenholzii (strain DSM 13941 / HLO8)</name>
    <dbReference type="NCBI Taxonomy" id="383372"/>
    <lineage>
        <taxon>Bacteria</taxon>
        <taxon>Bacillati</taxon>
        <taxon>Chloroflexota</taxon>
        <taxon>Chloroflexia</taxon>
        <taxon>Chloroflexales</taxon>
        <taxon>Roseiflexineae</taxon>
        <taxon>Roseiflexaceae</taxon>
        <taxon>Roseiflexus</taxon>
    </lineage>
</organism>
<evidence type="ECO:0000313" key="2">
    <source>
        <dbReference type="EMBL" id="ABU60174.1"/>
    </source>
</evidence>
<dbReference type="Proteomes" id="UP000000263">
    <property type="component" value="Chromosome"/>
</dbReference>
<feature type="transmembrane region" description="Helical" evidence="1">
    <location>
        <begin position="118"/>
        <end position="139"/>
    </location>
</feature>
<dbReference type="EMBL" id="CP000804">
    <property type="protein sequence ID" value="ABU60174.1"/>
    <property type="molecule type" value="Genomic_DNA"/>
</dbReference>
<keyword evidence="2" id="KW-0548">Nucleotidyltransferase</keyword>
<keyword evidence="1" id="KW-0472">Membrane</keyword>
<evidence type="ECO:0000256" key="1">
    <source>
        <dbReference type="SAM" id="Phobius"/>
    </source>
</evidence>
<accession>A7NRH8</accession>
<dbReference type="PANTHER" id="PTHR31303:SF1">
    <property type="entry name" value="CTP-DEPENDENT DIACYLGLYCEROL KINASE 1"/>
    <property type="match status" value="1"/>
</dbReference>
<evidence type="ECO:0000313" key="3">
    <source>
        <dbReference type="Proteomes" id="UP000000263"/>
    </source>
</evidence>
<dbReference type="GO" id="GO:0016779">
    <property type="term" value="F:nucleotidyltransferase activity"/>
    <property type="evidence" value="ECO:0007669"/>
    <property type="project" value="UniProtKB-KW"/>
</dbReference>
<reference evidence="2 3" key="1">
    <citation type="submission" date="2007-08" db="EMBL/GenBank/DDBJ databases">
        <title>Complete sequence of Roseiflexus castenholzii DSM 13941.</title>
        <authorList>
            <consortium name="US DOE Joint Genome Institute"/>
            <person name="Copeland A."/>
            <person name="Lucas S."/>
            <person name="Lapidus A."/>
            <person name="Barry K."/>
            <person name="Glavina del Rio T."/>
            <person name="Dalin E."/>
            <person name="Tice H."/>
            <person name="Pitluck S."/>
            <person name="Thompson L.S."/>
            <person name="Brettin T."/>
            <person name="Bruce D."/>
            <person name="Detter J.C."/>
            <person name="Han C."/>
            <person name="Tapia R."/>
            <person name="Schmutz J."/>
            <person name="Larimer F."/>
            <person name="Land M."/>
            <person name="Hauser L."/>
            <person name="Kyrpides N."/>
            <person name="Mikhailova N."/>
            <person name="Bryant D.A."/>
            <person name="Hanada S."/>
            <person name="Tsukatani Y."/>
            <person name="Richardson P."/>
        </authorList>
    </citation>
    <scope>NUCLEOTIDE SEQUENCE [LARGE SCALE GENOMIC DNA]</scope>
    <source>
        <strain evidence="3">DSM 13941 / HLO8</strain>
    </source>
</reference>
<dbReference type="InterPro" id="IPR037997">
    <property type="entry name" value="Dgk1-like"/>
</dbReference>
<feature type="transmembrane region" description="Helical" evidence="1">
    <location>
        <begin position="191"/>
        <end position="211"/>
    </location>
</feature>